<dbReference type="InterPro" id="IPR047057">
    <property type="entry name" value="MerR_fam"/>
</dbReference>
<dbReference type="PROSITE" id="PS50937">
    <property type="entry name" value="HTH_MERR_2"/>
    <property type="match status" value="1"/>
</dbReference>
<dbReference type="SMART" id="SM00422">
    <property type="entry name" value="HTH_MERR"/>
    <property type="match status" value="1"/>
</dbReference>
<evidence type="ECO:0000256" key="4">
    <source>
        <dbReference type="SAM" id="Coils"/>
    </source>
</evidence>
<evidence type="ECO:0000313" key="7">
    <source>
        <dbReference type="Proteomes" id="UP000596739"/>
    </source>
</evidence>
<proteinExistence type="predicted"/>
<keyword evidence="7" id="KW-1185">Reference proteome</keyword>
<dbReference type="InterPro" id="IPR009061">
    <property type="entry name" value="DNA-bd_dom_put_sf"/>
</dbReference>
<evidence type="ECO:0000256" key="3">
    <source>
        <dbReference type="ARBA" id="ARBA00023163"/>
    </source>
</evidence>
<dbReference type="InterPro" id="IPR000551">
    <property type="entry name" value="MerR-type_HTH_dom"/>
</dbReference>
<dbReference type="SUPFAM" id="SSF46955">
    <property type="entry name" value="Putative DNA-binding domain"/>
    <property type="match status" value="1"/>
</dbReference>
<keyword evidence="4" id="KW-0175">Coiled coil</keyword>
<keyword evidence="3" id="KW-0804">Transcription</keyword>
<dbReference type="PANTHER" id="PTHR30204:SF94">
    <property type="entry name" value="HEAVY METAL-DEPENDENT TRANSCRIPTIONAL REGULATOR HI_0293-RELATED"/>
    <property type="match status" value="1"/>
</dbReference>
<sequence length="132" mass="15427">MEETYSIGQLVKELNINKETIRYYEKIGLISQPKKDDSGYRVYSNKDIETIKFILIAKNLGFTLKEISVLLHDEILHNSIEDIKIIVESKIKEIKVKMDELEETKNLLEKVQKTILTTNLEICNGIEIYHEK</sequence>
<dbReference type="Gene3D" id="1.10.1660.10">
    <property type="match status" value="1"/>
</dbReference>
<evidence type="ECO:0000256" key="1">
    <source>
        <dbReference type="ARBA" id="ARBA00023015"/>
    </source>
</evidence>
<dbReference type="EMBL" id="JAENHN010000046">
    <property type="protein sequence ID" value="MBK1812250.1"/>
    <property type="molecule type" value="Genomic_DNA"/>
</dbReference>
<protein>
    <submittedName>
        <fullName evidence="6">MerR family transcriptional regulator</fullName>
    </submittedName>
</protein>
<reference evidence="7" key="1">
    <citation type="submission" date="2021-01" db="EMBL/GenBank/DDBJ databases">
        <title>Genome public.</title>
        <authorList>
            <person name="Liu C."/>
            <person name="Sun Q."/>
        </authorList>
    </citation>
    <scope>NUCLEOTIDE SEQUENCE [LARGE SCALE GENOMIC DNA]</scope>
    <source>
        <strain evidence="7">YIM B02505</strain>
    </source>
</reference>
<evidence type="ECO:0000259" key="5">
    <source>
        <dbReference type="PROSITE" id="PS50937"/>
    </source>
</evidence>
<dbReference type="Proteomes" id="UP000596739">
    <property type="component" value="Unassembled WGS sequence"/>
</dbReference>
<dbReference type="PANTHER" id="PTHR30204">
    <property type="entry name" value="REDOX-CYCLING DRUG-SENSING TRANSCRIPTIONAL ACTIVATOR SOXR"/>
    <property type="match status" value="1"/>
</dbReference>
<dbReference type="PRINTS" id="PR00040">
    <property type="entry name" value="HTHMERR"/>
</dbReference>
<keyword evidence="2" id="KW-0238">DNA-binding</keyword>
<gene>
    <name evidence="6" type="ORF">JHL18_16630</name>
</gene>
<name>A0ABS1ES65_9CLOT</name>
<feature type="domain" description="HTH merR-type" evidence="5">
    <location>
        <begin position="4"/>
        <end position="73"/>
    </location>
</feature>
<dbReference type="Pfam" id="PF13411">
    <property type="entry name" value="MerR_1"/>
    <property type="match status" value="1"/>
</dbReference>
<feature type="coiled-coil region" evidence="4">
    <location>
        <begin position="84"/>
        <end position="121"/>
    </location>
</feature>
<organism evidence="6 7">
    <name type="scientific">Clostridium yunnanense</name>
    <dbReference type="NCBI Taxonomy" id="2800325"/>
    <lineage>
        <taxon>Bacteria</taxon>
        <taxon>Bacillati</taxon>
        <taxon>Bacillota</taxon>
        <taxon>Clostridia</taxon>
        <taxon>Eubacteriales</taxon>
        <taxon>Clostridiaceae</taxon>
        <taxon>Clostridium</taxon>
    </lineage>
</organism>
<keyword evidence="1" id="KW-0805">Transcription regulation</keyword>
<accession>A0ABS1ES65</accession>
<evidence type="ECO:0000313" key="6">
    <source>
        <dbReference type="EMBL" id="MBK1812250.1"/>
    </source>
</evidence>
<comment type="caution">
    <text evidence="6">The sequence shown here is derived from an EMBL/GenBank/DDBJ whole genome shotgun (WGS) entry which is preliminary data.</text>
</comment>
<dbReference type="RefSeq" id="WP_200271271.1">
    <property type="nucleotide sequence ID" value="NZ_JAENHN010000046.1"/>
</dbReference>
<evidence type="ECO:0000256" key="2">
    <source>
        <dbReference type="ARBA" id="ARBA00023125"/>
    </source>
</evidence>